<keyword evidence="2" id="KW-0472">Membrane</keyword>
<evidence type="ECO:0000256" key="2">
    <source>
        <dbReference type="SAM" id="Phobius"/>
    </source>
</evidence>
<accession>A0ABR1C6U8</accession>
<keyword evidence="2" id="KW-0812">Transmembrane</keyword>
<proteinExistence type="predicted"/>
<sequence length="239" mass="27603">MLASMKRHAFHVVIVDVEQKDRTRFWANYGYHETDDVGKKMELAQITLHDHAVTKMARKREADDDGEHMSARLDFCQQIIVYNVIVTTYALLYVPMTVGKPIRLVLRETKILVTVAAKIVRYGCLAFCRRLRRRGKASHTDRITAALDILTITYDNDVPSFRKPRMVLSNAVRSSQVEFLPTGSMLTIDETMSNPNEKLYQAKSPNMSNHDDSEQRDIESPDSYRHDPEFEDDLRNQLQ</sequence>
<organism evidence="3 4">
    <name type="scientific">Necator americanus</name>
    <name type="common">Human hookworm</name>
    <dbReference type="NCBI Taxonomy" id="51031"/>
    <lineage>
        <taxon>Eukaryota</taxon>
        <taxon>Metazoa</taxon>
        <taxon>Ecdysozoa</taxon>
        <taxon>Nematoda</taxon>
        <taxon>Chromadorea</taxon>
        <taxon>Rhabditida</taxon>
        <taxon>Rhabditina</taxon>
        <taxon>Rhabditomorpha</taxon>
        <taxon>Strongyloidea</taxon>
        <taxon>Ancylostomatidae</taxon>
        <taxon>Bunostominae</taxon>
        <taxon>Necator</taxon>
    </lineage>
</organism>
<dbReference type="Proteomes" id="UP001303046">
    <property type="component" value="Unassembled WGS sequence"/>
</dbReference>
<feature type="region of interest" description="Disordered" evidence="1">
    <location>
        <begin position="198"/>
        <end position="239"/>
    </location>
</feature>
<reference evidence="3 4" key="1">
    <citation type="submission" date="2023-08" db="EMBL/GenBank/DDBJ databases">
        <title>A Necator americanus chromosomal reference genome.</title>
        <authorList>
            <person name="Ilik V."/>
            <person name="Petrzelkova K.J."/>
            <person name="Pardy F."/>
            <person name="Fuh T."/>
            <person name="Niatou-Singa F.S."/>
            <person name="Gouil Q."/>
            <person name="Baker L."/>
            <person name="Ritchie M.E."/>
            <person name="Jex A.R."/>
            <person name="Gazzola D."/>
            <person name="Li H."/>
            <person name="Toshio Fujiwara R."/>
            <person name="Zhan B."/>
            <person name="Aroian R.V."/>
            <person name="Pafco B."/>
            <person name="Schwarz E.M."/>
        </authorList>
    </citation>
    <scope>NUCLEOTIDE SEQUENCE [LARGE SCALE GENOMIC DNA]</scope>
    <source>
        <strain evidence="3 4">Aroian</strain>
        <tissue evidence="3">Whole animal</tissue>
    </source>
</reference>
<gene>
    <name evidence="3" type="primary">Necator_chrII.g4908</name>
    <name evidence="3" type="ORF">RB195_017116</name>
</gene>
<dbReference type="EMBL" id="JAVFWL010000002">
    <property type="protein sequence ID" value="KAK6733158.1"/>
    <property type="molecule type" value="Genomic_DNA"/>
</dbReference>
<evidence type="ECO:0008006" key="5">
    <source>
        <dbReference type="Google" id="ProtNLM"/>
    </source>
</evidence>
<name>A0ABR1C6U8_NECAM</name>
<keyword evidence="4" id="KW-1185">Reference proteome</keyword>
<comment type="caution">
    <text evidence="3">The sequence shown here is derived from an EMBL/GenBank/DDBJ whole genome shotgun (WGS) entry which is preliminary data.</text>
</comment>
<evidence type="ECO:0000313" key="4">
    <source>
        <dbReference type="Proteomes" id="UP001303046"/>
    </source>
</evidence>
<evidence type="ECO:0000256" key="1">
    <source>
        <dbReference type="SAM" id="MobiDB-lite"/>
    </source>
</evidence>
<feature type="transmembrane region" description="Helical" evidence="2">
    <location>
        <begin position="79"/>
        <end position="99"/>
    </location>
</feature>
<evidence type="ECO:0000313" key="3">
    <source>
        <dbReference type="EMBL" id="KAK6733158.1"/>
    </source>
</evidence>
<keyword evidence="2" id="KW-1133">Transmembrane helix</keyword>
<feature type="compositionally biased region" description="Basic and acidic residues" evidence="1">
    <location>
        <begin position="209"/>
        <end position="228"/>
    </location>
</feature>
<protein>
    <recommendedName>
        <fullName evidence="5">N-acetyltransferase domain-containing protein</fullName>
    </recommendedName>
</protein>